<dbReference type="SUPFAM" id="SSF63380">
    <property type="entry name" value="Riboflavin synthase domain-like"/>
    <property type="match status" value="1"/>
</dbReference>
<evidence type="ECO:0000313" key="15">
    <source>
        <dbReference type="Proteomes" id="UP000234857"/>
    </source>
</evidence>
<evidence type="ECO:0000256" key="12">
    <source>
        <dbReference type="PIRSR" id="PIRSR006816-2"/>
    </source>
</evidence>
<keyword evidence="5 12" id="KW-0479">Metal-binding</keyword>
<comment type="similarity">
    <text evidence="1">Belongs to the PyrK family.</text>
</comment>
<comment type="cofactor">
    <cofactor evidence="12">
        <name>[2Fe-2S] cluster</name>
        <dbReference type="ChEBI" id="CHEBI:190135"/>
    </cofactor>
    <text evidence="12">Binds 1 [2Fe-2S] cluster per subunit.</text>
</comment>
<dbReference type="PIRSF" id="PIRSF006816">
    <property type="entry name" value="Cyc3_hyd_g"/>
    <property type="match status" value="1"/>
</dbReference>
<dbReference type="PROSITE" id="PS51384">
    <property type="entry name" value="FAD_FR"/>
    <property type="match status" value="1"/>
</dbReference>
<organism evidence="14 15">
    <name type="scientific">Muiribacterium halophilum</name>
    <dbReference type="NCBI Taxonomy" id="2053465"/>
    <lineage>
        <taxon>Bacteria</taxon>
        <taxon>Candidatus Muiribacteriota</taxon>
        <taxon>Candidatus Muiribacteriia</taxon>
        <taxon>Candidatus Muiribacteriales</taxon>
        <taxon>Candidatus Muiribacteriaceae</taxon>
        <taxon>Candidatus Muiribacterium</taxon>
    </lineage>
</organism>
<dbReference type="Proteomes" id="UP000234857">
    <property type="component" value="Unassembled WGS sequence"/>
</dbReference>
<dbReference type="InterPro" id="IPR017927">
    <property type="entry name" value="FAD-bd_FR_type"/>
</dbReference>
<dbReference type="Gene3D" id="2.40.30.10">
    <property type="entry name" value="Translation factors"/>
    <property type="match status" value="1"/>
</dbReference>
<dbReference type="EMBL" id="PKTG01000064">
    <property type="protein sequence ID" value="PLX18384.1"/>
    <property type="molecule type" value="Genomic_DNA"/>
</dbReference>
<evidence type="ECO:0000256" key="10">
    <source>
        <dbReference type="ARBA" id="ARBA00034078"/>
    </source>
</evidence>
<evidence type="ECO:0000256" key="4">
    <source>
        <dbReference type="ARBA" id="ARBA00022714"/>
    </source>
</evidence>
<comment type="caution">
    <text evidence="14">The sequence shown here is derived from an EMBL/GenBank/DDBJ whole genome shotgun (WGS) entry which is preliminary data.</text>
</comment>
<name>A0A2N5ZIC7_MUIH1</name>
<keyword evidence="2" id="KW-0813">Transport</keyword>
<keyword evidence="4 12" id="KW-0001">2Fe-2S</keyword>
<keyword evidence="3 11" id="KW-0285">Flavoprotein</keyword>
<comment type="cofactor">
    <cofactor evidence="11">
        <name>FAD</name>
        <dbReference type="ChEBI" id="CHEBI:57692"/>
    </cofactor>
    <text evidence="11">Binds 1 FAD per subunit.</text>
</comment>
<sequence>MRCPDDRSRRRNSMSEFIVSEVLSKNILDGDHFILEVSHKDTQAYPGQFYMIRSWGDFPVLARPISVFDKKEDSVFFFIRKKGEGTRLLYDLKVGEKLYLNGPLGNGYNKCDEFLAIGAGMGFASIHFAIRKFALDCVYGISDSSALFDFNKIEKVKICTEDGSHGFCGNLIEYLKENYDSSKYKGIIACGPDVFLDLLLKFAEEKKINIKLSYEERMGCGFGLCMSCKKEINGNSYHLCKDGPVIDIEFS</sequence>
<keyword evidence="7" id="KW-0249">Electron transport</keyword>
<dbReference type="Gene3D" id="2.10.240.10">
    <property type="entry name" value="Dihydroorotate dehydrogenase, electron transfer subunit"/>
    <property type="match status" value="1"/>
</dbReference>
<evidence type="ECO:0000256" key="6">
    <source>
        <dbReference type="ARBA" id="ARBA00022827"/>
    </source>
</evidence>
<dbReference type="InterPro" id="IPR039261">
    <property type="entry name" value="FNR_nucleotide-bd"/>
</dbReference>
<dbReference type="Pfam" id="PF10418">
    <property type="entry name" value="DHODB_Fe-S_bind"/>
    <property type="match status" value="1"/>
</dbReference>
<feature type="binding site" evidence="12">
    <location>
        <position position="225"/>
    </location>
    <ligand>
        <name>[2Fe-2S] cluster</name>
        <dbReference type="ChEBI" id="CHEBI:190135"/>
    </ligand>
</feature>
<dbReference type="GO" id="GO:0046872">
    <property type="term" value="F:metal ion binding"/>
    <property type="evidence" value="ECO:0007669"/>
    <property type="project" value="UniProtKB-KW"/>
</dbReference>
<evidence type="ECO:0000256" key="5">
    <source>
        <dbReference type="ARBA" id="ARBA00022723"/>
    </source>
</evidence>
<dbReference type="GO" id="GO:0006221">
    <property type="term" value="P:pyrimidine nucleotide biosynthetic process"/>
    <property type="evidence" value="ECO:0007669"/>
    <property type="project" value="InterPro"/>
</dbReference>
<evidence type="ECO:0000256" key="1">
    <source>
        <dbReference type="ARBA" id="ARBA00006422"/>
    </source>
</evidence>
<dbReference type="InterPro" id="IPR019480">
    <property type="entry name" value="Dihydroorotate_DH_Fe-S-bd"/>
</dbReference>
<accession>A0A2N5ZIC7</accession>
<keyword evidence="9 12" id="KW-0411">Iron-sulfur</keyword>
<dbReference type="InterPro" id="IPR050353">
    <property type="entry name" value="PyrK_electron_transfer"/>
</dbReference>
<feature type="binding site" evidence="12">
    <location>
        <position position="240"/>
    </location>
    <ligand>
        <name>[2Fe-2S] cluster</name>
        <dbReference type="ChEBI" id="CHEBI:190135"/>
    </ligand>
</feature>
<evidence type="ECO:0000256" key="7">
    <source>
        <dbReference type="ARBA" id="ARBA00022982"/>
    </source>
</evidence>
<reference evidence="14 15" key="1">
    <citation type="submission" date="2017-11" db="EMBL/GenBank/DDBJ databases">
        <title>Genome-resolved metagenomics identifies genetic mobility, metabolic interactions, and unexpected diversity in perchlorate-reducing communities.</title>
        <authorList>
            <person name="Barnum T.P."/>
            <person name="Figueroa I.A."/>
            <person name="Carlstrom C.I."/>
            <person name="Lucas L.N."/>
            <person name="Engelbrektson A.L."/>
            <person name="Coates J.D."/>
        </authorList>
    </citation>
    <scope>NUCLEOTIDE SEQUENCE [LARGE SCALE GENOMIC DNA]</scope>
    <source>
        <strain evidence="14">BM706</strain>
    </source>
</reference>
<evidence type="ECO:0000256" key="8">
    <source>
        <dbReference type="ARBA" id="ARBA00023004"/>
    </source>
</evidence>
<evidence type="ECO:0000259" key="13">
    <source>
        <dbReference type="PROSITE" id="PS51384"/>
    </source>
</evidence>
<dbReference type="AlphaFoldDB" id="A0A2N5ZIC7"/>
<comment type="cofactor">
    <cofactor evidence="10">
        <name>[2Fe-2S] cluster</name>
        <dbReference type="ChEBI" id="CHEBI:190135"/>
    </cofactor>
</comment>
<evidence type="ECO:0000256" key="2">
    <source>
        <dbReference type="ARBA" id="ARBA00022448"/>
    </source>
</evidence>
<feature type="domain" description="FAD-binding FR-type" evidence="13">
    <location>
        <begin position="15"/>
        <end position="110"/>
    </location>
</feature>
<keyword evidence="8 12" id="KW-0408">Iron</keyword>
<proteinExistence type="inferred from homology"/>
<keyword evidence="6 11" id="KW-0274">FAD</keyword>
<dbReference type="GO" id="GO:0050660">
    <property type="term" value="F:flavin adenine dinucleotide binding"/>
    <property type="evidence" value="ECO:0007669"/>
    <property type="project" value="InterPro"/>
</dbReference>
<feature type="binding site" evidence="11">
    <location>
        <begin position="85"/>
        <end position="86"/>
    </location>
    <ligand>
        <name>FAD</name>
        <dbReference type="ChEBI" id="CHEBI:57692"/>
    </ligand>
</feature>
<dbReference type="InterPro" id="IPR037117">
    <property type="entry name" value="Dihydroorotate_DH_ele_sf"/>
</dbReference>
<feature type="binding site" evidence="12">
    <location>
        <position position="228"/>
    </location>
    <ligand>
        <name>[2Fe-2S] cluster</name>
        <dbReference type="ChEBI" id="CHEBI:190135"/>
    </ligand>
</feature>
<feature type="binding site" evidence="12">
    <location>
        <position position="220"/>
    </location>
    <ligand>
        <name>[2Fe-2S] cluster</name>
        <dbReference type="ChEBI" id="CHEBI:190135"/>
    </ligand>
</feature>
<dbReference type="PANTHER" id="PTHR43513">
    <property type="entry name" value="DIHYDROOROTATE DEHYDROGENASE B (NAD(+)), ELECTRON TRANSFER SUBUNIT"/>
    <property type="match status" value="1"/>
</dbReference>
<evidence type="ECO:0000313" key="14">
    <source>
        <dbReference type="EMBL" id="PLX18384.1"/>
    </source>
</evidence>
<evidence type="ECO:0000256" key="11">
    <source>
        <dbReference type="PIRSR" id="PIRSR006816-1"/>
    </source>
</evidence>
<dbReference type="GO" id="GO:0051537">
    <property type="term" value="F:2 iron, 2 sulfur cluster binding"/>
    <property type="evidence" value="ECO:0007669"/>
    <property type="project" value="UniProtKB-KW"/>
</dbReference>
<dbReference type="Gene3D" id="3.40.50.80">
    <property type="entry name" value="Nucleotide-binding domain of ferredoxin-NADP reductase (FNR) module"/>
    <property type="match status" value="1"/>
</dbReference>
<dbReference type="InterPro" id="IPR012165">
    <property type="entry name" value="Cyt_c3_hydrogenase_gsu"/>
</dbReference>
<dbReference type="InterPro" id="IPR017938">
    <property type="entry name" value="Riboflavin_synthase-like_b-brl"/>
</dbReference>
<dbReference type="PANTHER" id="PTHR43513:SF3">
    <property type="entry name" value="DIHYDROOROTATE DEHYDROGENASE B (NAD(+)), ELECTRON TRANSFER SUBUNIT-RELATED"/>
    <property type="match status" value="1"/>
</dbReference>
<evidence type="ECO:0000256" key="9">
    <source>
        <dbReference type="ARBA" id="ARBA00023014"/>
    </source>
</evidence>
<feature type="binding site" evidence="11">
    <location>
        <begin position="63"/>
        <end position="66"/>
    </location>
    <ligand>
        <name>FAD</name>
        <dbReference type="ChEBI" id="CHEBI:57692"/>
    </ligand>
</feature>
<dbReference type="SUPFAM" id="SSF52343">
    <property type="entry name" value="Ferredoxin reductase-like, C-terminal NADP-linked domain"/>
    <property type="match status" value="1"/>
</dbReference>
<gene>
    <name evidence="14" type="ORF">C0601_05025</name>
</gene>
<protein>
    <recommendedName>
        <fullName evidence="13">FAD-binding FR-type domain-containing protein</fullName>
    </recommendedName>
</protein>
<evidence type="ECO:0000256" key="3">
    <source>
        <dbReference type="ARBA" id="ARBA00022630"/>
    </source>
</evidence>
<dbReference type="GO" id="GO:0016491">
    <property type="term" value="F:oxidoreductase activity"/>
    <property type="evidence" value="ECO:0007669"/>
    <property type="project" value="InterPro"/>
</dbReference>